<dbReference type="SUPFAM" id="SSF53335">
    <property type="entry name" value="S-adenosyl-L-methionine-dependent methyltransferases"/>
    <property type="match status" value="1"/>
</dbReference>
<accession>A0A0F9EMG6</accession>
<proteinExistence type="predicted"/>
<name>A0A0F9EMG6_9ZZZZ</name>
<evidence type="ECO:0008006" key="2">
    <source>
        <dbReference type="Google" id="ProtNLM"/>
    </source>
</evidence>
<reference evidence="1" key="1">
    <citation type="journal article" date="2015" name="Nature">
        <title>Complex archaea that bridge the gap between prokaryotes and eukaryotes.</title>
        <authorList>
            <person name="Spang A."/>
            <person name="Saw J.H."/>
            <person name="Jorgensen S.L."/>
            <person name="Zaremba-Niedzwiedzka K."/>
            <person name="Martijn J."/>
            <person name="Lind A.E."/>
            <person name="van Eijk R."/>
            <person name="Schleper C."/>
            <person name="Guy L."/>
            <person name="Ettema T.J."/>
        </authorList>
    </citation>
    <scope>NUCLEOTIDE SEQUENCE</scope>
</reference>
<dbReference type="InterPro" id="IPR029063">
    <property type="entry name" value="SAM-dependent_MTases_sf"/>
</dbReference>
<organism evidence="1">
    <name type="scientific">marine sediment metagenome</name>
    <dbReference type="NCBI Taxonomy" id="412755"/>
    <lineage>
        <taxon>unclassified sequences</taxon>
        <taxon>metagenomes</taxon>
        <taxon>ecological metagenomes</taxon>
    </lineage>
</organism>
<dbReference type="EMBL" id="LAZR01034150">
    <property type="protein sequence ID" value="KKL46120.1"/>
    <property type="molecule type" value="Genomic_DNA"/>
</dbReference>
<protein>
    <recommendedName>
        <fullName evidence="2">PABS domain-containing protein</fullName>
    </recommendedName>
</protein>
<gene>
    <name evidence="1" type="ORF">LCGC14_2348780</name>
</gene>
<evidence type="ECO:0000313" key="1">
    <source>
        <dbReference type="EMBL" id="KKL46120.1"/>
    </source>
</evidence>
<comment type="caution">
    <text evidence="1">The sequence shown here is derived from an EMBL/GenBank/DDBJ whole genome shotgun (WGS) entry which is preliminary data.</text>
</comment>
<dbReference type="AlphaFoldDB" id="A0A0F9EMG6"/>
<sequence length="111" mass="13150">SKPEVTEVIIIEIDKDIIKLSKPKNKKISVVNEDLWKFLKETKEKFDYIYVDIHYSTGCMEYINTVLPMRKIIEKRFPSVDADFWGEEEMKAQYNPDFERQIQAKNGSKTN</sequence>
<dbReference type="Gene3D" id="3.40.50.150">
    <property type="entry name" value="Vaccinia Virus protein VP39"/>
    <property type="match status" value="1"/>
</dbReference>
<feature type="non-terminal residue" evidence="1">
    <location>
        <position position="1"/>
    </location>
</feature>